<comment type="caution">
    <text evidence="1">The sequence shown here is derived from an EMBL/GenBank/DDBJ whole genome shotgun (WGS) entry which is preliminary data.</text>
</comment>
<sequence>MISILEYIKHYEALESKAIIFMKIFNDTMFPHLKDEKIPEEMTLKYVENNWEEMYKVTFFDHVYHNMNYYFLNMLHIHIAFNPNNEVINYKEACNDFYSTFNENKYLNIDFYKKFNKIRNEKNKAILQQFFITPFFVNEIFNKEPIYLEENDILRGYIQKHENLINYVRKIINIIIDKECSKIFFCSISGKCTKIIDFRILKINIECYNYY</sequence>
<protein>
    <submittedName>
        <fullName evidence="1">Uncharacterized protein</fullName>
    </submittedName>
</protein>
<organism evidence="1 2">
    <name type="scientific">Meloidogyne graminicola</name>
    <dbReference type="NCBI Taxonomy" id="189291"/>
    <lineage>
        <taxon>Eukaryota</taxon>
        <taxon>Metazoa</taxon>
        <taxon>Ecdysozoa</taxon>
        <taxon>Nematoda</taxon>
        <taxon>Chromadorea</taxon>
        <taxon>Rhabditida</taxon>
        <taxon>Tylenchina</taxon>
        <taxon>Tylenchomorpha</taxon>
        <taxon>Tylenchoidea</taxon>
        <taxon>Meloidogynidae</taxon>
        <taxon>Meloidogyninae</taxon>
        <taxon>Meloidogyne</taxon>
    </lineage>
</organism>
<gene>
    <name evidence="1" type="ORF">Mgra_00006547</name>
</gene>
<dbReference type="AlphaFoldDB" id="A0A8S9ZL56"/>
<dbReference type="Proteomes" id="UP000605970">
    <property type="component" value="Unassembled WGS sequence"/>
</dbReference>
<name>A0A8S9ZL56_9BILA</name>
<reference evidence="1" key="1">
    <citation type="journal article" date="2020" name="Ecol. Evol.">
        <title>Genome structure and content of the rice root-knot nematode (Meloidogyne graminicola).</title>
        <authorList>
            <person name="Phan N.T."/>
            <person name="Danchin E.G.J."/>
            <person name="Klopp C."/>
            <person name="Perfus-Barbeoch L."/>
            <person name="Kozlowski D.K."/>
            <person name="Koutsovoulos G.D."/>
            <person name="Lopez-Roques C."/>
            <person name="Bouchez O."/>
            <person name="Zahm M."/>
            <person name="Besnard G."/>
            <person name="Bellafiore S."/>
        </authorList>
    </citation>
    <scope>NUCLEOTIDE SEQUENCE</scope>
    <source>
        <strain evidence="1">VN-18</strain>
    </source>
</reference>
<evidence type="ECO:0000313" key="2">
    <source>
        <dbReference type="Proteomes" id="UP000605970"/>
    </source>
</evidence>
<proteinExistence type="predicted"/>
<evidence type="ECO:0000313" key="1">
    <source>
        <dbReference type="EMBL" id="KAF7634022.1"/>
    </source>
</evidence>
<dbReference type="EMBL" id="JABEBT010000065">
    <property type="protein sequence ID" value="KAF7634022.1"/>
    <property type="molecule type" value="Genomic_DNA"/>
</dbReference>
<keyword evidence="2" id="KW-1185">Reference proteome</keyword>
<accession>A0A8S9ZL56</accession>